<evidence type="ECO:0000313" key="2">
    <source>
        <dbReference type="Proteomes" id="UP001203880"/>
    </source>
</evidence>
<evidence type="ECO:0000313" key="1">
    <source>
        <dbReference type="EMBL" id="MCL6285106.1"/>
    </source>
</evidence>
<name>A0ABT0Q5F7_9RHOB</name>
<keyword evidence="2" id="KW-1185">Reference proteome</keyword>
<sequence length="81" mass="9486">MSHARHTQSHRFVVIYRCEPREIAGAAEVWRGWVERIPNPRQRAEAGQTEERIGFHELQELPALITRLMDEATAPDRRTRP</sequence>
<dbReference type="RefSeq" id="WP_249711580.1">
    <property type="nucleotide sequence ID" value="NZ_JAMFMB010000022.1"/>
</dbReference>
<organism evidence="1 2">
    <name type="scientific">Ruegeria spongiae</name>
    <dbReference type="NCBI Taxonomy" id="2942209"/>
    <lineage>
        <taxon>Bacteria</taxon>
        <taxon>Pseudomonadati</taxon>
        <taxon>Pseudomonadota</taxon>
        <taxon>Alphaproteobacteria</taxon>
        <taxon>Rhodobacterales</taxon>
        <taxon>Roseobacteraceae</taxon>
        <taxon>Ruegeria</taxon>
    </lineage>
</organism>
<comment type="caution">
    <text evidence="1">The sequence shown here is derived from an EMBL/GenBank/DDBJ whole genome shotgun (WGS) entry which is preliminary data.</text>
</comment>
<accession>A0ABT0Q5F7</accession>
<reference evidence="1" key="1">
    <citation type="submission" date="2022-05" db="EMBL/GenBank/DDBJ databases">
        <authorList>
            <person name="Park J.-S."/>
        </authorList>
    </citation>
    <scope>NUCLEOTIDE SEQUENCE</scope>
    <source>
        <strain evidence="1">2012CJ41-6</strain>
    </source>
</reference>
<proteinExistence type="predicted"/>
<protein>
    <submittedName>
        <fullName evidence="1">Uncharacterized protein</fullName>
    </submittedName>
</protein>
<gene>
    <name evidence="1" type="ORF">M3P21_16370</name>
</gene>
<dbReference type="EMBL" id="JAMFMB010000022">
    <property type="protein sequence ID" value="MCL6285106.1"/>
    <property type="molecule type" value="Genomic_DNA"/>
</dbReference>
<dbReference type="Proteomes" id="UP001203880">
    <property type="component" value="Unassembled WGS sequence"/>
</dbReference>